<gene>
    <name evidence="9" type="primary">cysS</name>
    <name evidence="11" type="ORF">CO101_02080</name>
</gene>
<dbReference type="CDD" id="cd00672">
    <property type="entry name" value="CysRS_core"/>
    <property type="match status" value="1"/>
</dbReference>
<dbReference type="GO" id="GO:0006423">
    <property type="term" value="P:cysteinyl-tRNA aminoacylation"/>
    <property type="evidence" value="ECO:0007669"/>
    <property type="project" value="UniProtKB-UniRule"/>
</dbReference>
<dbReference type="NCBIfam" id="TIGR00435">
    <property type="entry name" value="cysS"/>
    <property type="match status" value="1"/>
</dbReference>
<keyword evidence="2 9" id="KW-0436">Ligase</keyword>
<feature type="binding site" evidence="9">
    <location>
        <position position="232"/>
    </location>
    <ligand>
        <name>Zn(2+)</name>
        <dbReference type="ChEBI" id="CHEBI:29105"/>
    </ligand>
</feature>
<keyword evidence="9" id="KW-0963">Cytoplasm</keyword>
<feature type="binding site" evidence="9">
    <location>
        <position position="236"/>
    </location>
    <ligand>
        <name>Zn(2+)</name>
        <dbReference type="ChEBI" id="CHEBI:29105"/>
    </ligand>
</feature>
<comment type="cofactor">
    <cofactor evidence="9">
        <name>Zn(2+)</name>
        <dbReference type="ChEBI" id="CHEBI:29105"/>
    </cofactor>
    <text evidence="9">Binds 1 zinc ion per subunit.</text>
</comment>
<keyword evidence="3 9" id="KW-0479">Metal-binding</keyword>
<sequence>MMQIYNTLTRKKENFTPIKKGEVTMYVCGPTVYDFDHLGHARTFIFFDFLRRFLIFQGYKVNFAQNITDVGHLVGDGDLGEDKLEKRAREKRISPEELARKFEQAHFEDMAKLNIFKPDFSPRASDNIAEIIDLIKILEKKRLTYEKDGNVYFNVSKYPDYGQLSHRKLADQNGQHNFTLWRKAGSRNIQIWDSPWGKGFPGWHIECSAMAHKIFGKEFDIHGSAQEHIFPHHENEIAQSVCGYGKVPAKYWVHTGLLNINGAKMSKSKGNFITICEAIKKYNPNALRLALLSSYYRKPFDFTDLMMQQFQTIYQKISQVKSKFNRPLGGDKKVFNEFVSVLKNDINMAEALKVLENSANKLSQEDFEAVEYILGVNFVLKEKKLTSAQQSLIKQREQLRASGKYDEADKIRQVLTKQGLDIEDTTDGTNVV</sequence>
<evidence type="ECO:0000256" key="2">
    <source>
        <dbReference type="ARBA" id="ARBA00022598"/>
    </source>
</evidence>
<dbReference type="GO" id="GO:0005524">
    <property type="term" value="F:ATP binding"/>
    <property type="evidence" value="ECO:0007669"/>
    <property type="project" value="UniProtKB-UniRule"/>
</dbReference>
<dbReference type="InterPro" id="IPR009080">
    <property type="entry name" value="tRNAsynth_Ia_anticodon-bd"/>
</dbReference>
<evidence type="ECO:0000259" key="10">
    <source>
        <dbReference type="Pfam" id="PF01406"/>
    </source>
</evidence>
<dbReference type="GO" id="GO:0008270">
    <property type="term" value="F:zinc ion binding"/>
    <property type="evidence" value="ECO:0007669"/>
    <property type="project" value="UniProtKB-UniRule"/>
</dbReference>
<evidence type="ECO:0000313" key="12">
    <source>
        <dbReference type="Proteomes" id="UP000229421"/>
    </source>
</evidence>
<evidence type="ECO:0000256" key="4">
    <source>
        <dbReference type="ARBA" id="ARBA00022741"/>
    </source>
</evidence>
<feature type="short sequence motif" description="'HIGH' region" evidence="9">
    <location>
        <begin position="30"/>
        <end position="40"/>
    </location>
</feature>
<dbReference type="GO" id="GO:0004817">
    <property type="term" value="F:cysteine-tRNA ligase activity"/>
    <property type="evidence" value="ECO:0007669"/>
    <property type="project" value="UniProtKB-UniRule"/>
</dbReference>
<dbReference type="HAMAP" id="MF_00041">
    <property type="entry name" value="Cys_tRNA_synth"/>
    <property type="match status" value="1"/>
</dbReference>
<dbReference type="Proteomes" id="UP000229421">
    <property type="component" value="Unassembled WGS sequence"/>
</dbReference>
<dbReference type="InterPro" id="IPR015803">
    <property type="entry name" value="Cys-tRNA-ligase"/>
</dbReference>
<comment type="caution">
    <text evidence="11">The sequence shown here is derived from an EMBL/GenBank/DDBJ whole genome shotgun (WGS) entry which is preliminary data.</text>
</comment>
<dbReference type="EMBL" id="PFTZ01000056">
    <property type="protein sequence ID" value="PJB51437.1"/>
    <property type="molecule type" value="Genomic_DNA"/>
</dbReference>
<keyword evidence="4 9" id="KW-0547">Nucleotide-binding</keyword>
<dbReference type="PRINTS" id="PR00983">
    <property type="entry name" value="TRNASYNTHCYS"/>
</dbReference>
<proteinExistence type="inferred from homology"/>
<feature type="binding site" evidence="9">
    <location>
        <position position="267"/>
    </location>
    <ligand>
        <name>ATP</name>
        <dbReference type="ChEBI" id="CHEBI:30616"/>
    </ligand>
</feature>
<dbReference type="Pfam" id="PF01406">
    <property type="entry name" value="tRNA-synt_1e"/>
    <property type="match status" value="1"/>
</dbReference>
<protein>
    <recommendedName>
        <fullName evidence="9">Cysteine--tRNA ligase</fullName>
        <ecNumber evidence="9">6.1.1.16</ecNumber>
    </recommendedName>
    <alternativeName>
        <fullName evidence="9">Cysteinyl-tRNA synthetase</fullName>
        <shortName evidence="9">CysRS</shortName>
    </alternativeName>
</protein>
<comment type="subunit">
    <text evidence="1 9">Monomer.</text>
</comment>
<evidence type="ECO:0000256" key="3">
    <source>
        <dbReference type="ARBA" id="ARBA00022723"/>
    </source>
</evidence>
<dbReference type="PANTHER" id="PTHR10890:SF3">
    <property type="entry name" value="CYSTEINE--TRNA LIGASE, CYTOPLASMIC"/>
    <property type="match status" value="1"/>
</dbReference>
<dbReference type="PANTHER" id="PTHR10890">
    <property type="entry name" value="CYSTEINYL-TRNA SYNTHETASE"/>
    <property type="match status" value="1"/>
</dbReference>
<feature type="binding site" evidence="9">
    <location>
        <position position="207"/>
    </location>
    <ligand>
        <name>Zn(2+)</name>
        <dbReference type="ChEBI" id="CHEBI:29105"/>
    </ligand>
</feature>
<evidence type="ECO:0000256" key="6">
    <source>
        <dbReference type="ARBA" id="ARBA00022840"/>
    </source>
</evidence>
<keyword evidence="7 9" id="KW-0648">Protein biosynthesis</keyword>
<evidence type="ECO:0000313" key="11">
    <source>
        <dbReference type="EMBL" id="PJB51437.1"/>
    </source>
</evidence>
<evidence type="ECO:0000256" key="5">
    <source>
        <dbReference type="ARBA" id="ARBA00022833"/>
    </source>
</evidence>
<keyword evidence="6 9" id="KW-0067">ATP-binding</keyword>
<organism evidence="11 12">
    <name type="scientific">Candidatus Berkelbacteria bacterium CG_4_9_14_3_um_filter_39_23</name>
    <dbReference type="NCBI Taxonomy" id="1974508"/>
    <lineage>
        <taxon>Bacteria</taxon>
        <taxon>Candidatus Berkelbacteria</taxon>
    </lineage>
</organism>
<accession>A0A2M8C5H6</accession>
<evidence type="ECO:0000256" key="8">
    <source>
        <dbReference type="ARBA" id="ARBA00023146"/>
    </source>
</evidence>
<dbReference type="Gene3D" id="1.20.120.1910">
    <property type="entry name" value="Cysteine-tRNA ligase, C-terminal anti-codon recognition domain"/>
    <property type="match status" value="1"/>
</dbReference>
<comment type="catalytic activity">
    <reaction evidence="9">
        <text>tRNA(Cys) + L-cysteine + ATP = L-cysteinyl-tRNA(Cys) + AMP + diphosphate</text>
        <dbReference type="Rhea" id="RHEA:17773"/>
        <dbReference type="Rhea" id="RHEA-COMP:9661"/>
        <dbReference type="Rhea" id="RHEA-COMP:9679"/>
        <dbReference type="ChEBI" id="CHEBI:30616"/>
        <dbReference type="ChEBI" id="CHEBI:33019"/>
        <dbReference type="ChEBI" id="CHEBI:35235"/>
        <dbReference type="ChEBI" id="CHEBI:78442"/>
        <dbReference type="ChEBI" id="CHEBI:78517"/>
        <dbReference type="ChEBI" id="CHEBI:456215"/>
        <dbReference type="EC" id="6.1.1.16"/>
    </reaction>
</comment>
<reference evidence="12" key="1">
    <citation type="submission" date="2017-09" db="EMBL/GenBank/DDBJ databases">
        <title>Depth-based differentiation of microbial function through sediment-hosted aquifers and enrichment of novel symbionts in the deep terrestrial subsurface.</title>
        <authorList>
            <person name="Probst A.J."/>
            <person name="Ladd B."/>
            <person name="Jarett J.K."/>
            <person name="Geller-Mcgrath D.E."/>
            <person name="Sieber C.M.K."/>
            <person name="Emerson J.B."/>
            <person name="Anantharaman K."/>
            <person name="Thomas B.C."/>
            <person name="Malmstrom R."/>
            <person name="Stieglmeier M."/>
            <person name="Klingl A."/>
            <person name="Woyke T."/>
            <person name="Ryan C.M."/>
            <person name="Banfield J.F."/>
        </authorList>
    </citation>
    <scope>NUCLEOTIDE SEQUENCE [LARGE SCALE GENOMIC DNA]</scope>
</reference>
<comment type="similarity">
    <text evidence="9">Belongs to the class-I aminoacyl-tRNA synthetase family.</text>
</comment>
<evidence type="ECO:0000256" key="7">
    <source>
        <dbReference type="ARBA" id="ARBA00022917"/>
    </source>
</evidence>
<keyword evidence="8 9" id="KW-0030">Aminoacyl-tRNA synthetase</keyword>
<name>A0A2M8C5H6_9BACT</name>
<keyword evidence="5 9" id="KW-0862">Zinc</keyword>
<feature type="short sequence motif" description="'KMSKS' region" evidence="9">
    <location>
        <begin position="264"/>
        <end position="268"/>
    </location>
</feature>
<feature type="binding site" evidence="9">
    <location>
        <position position="28"/>
    </location>
    <ligand>
        <name>Zn(2+)</name>
        <dbReference type="ChEBI" id="CHEBI:29105"/>
    </ligand>
</feature>
<comment type="subcellular location">
    <subcellularLocation>
        <location evidence="9">Cytoplasm</location>
    </subcellularLocation>
</comment>
<evidence type="ECO:0000256" key="9">
    <source>
        <dbReference type="HAMAP-Rule" id="MF_00041"/>
    </source>
</evidence>
<dbReference type="Gene3D" id="3.40.50.620">
    <property type="entry name" value="HUPs"/>
    <property type="match status" value="1"/>
</dbReference>
<dbReference type="InterPro" id="IPR024909">
    <property type="entry name" value="Cys-tRNA/MSH_ligase"/>
</dbReference>
<dbReference type="EC" id="6.1.1.16" evidence="9"/>
<dbReference type="InterPro" id="IPR014729">
    <property type="entry name" value="Rossmann-like_a/b/a_fold"/>
</dbReference>
<dbReference type="InterPro" id="IPR032678">
    <property type="entry name" value="tRNA-synt_1_cat_dom"/>
</dbReference>
<dbReference type="GO" id="GO:0005829">
    <property type="term" value="C:cytosol"/>
    <property type="evidence" value="ECO:0007669"/>
    <property type="project" value="TreeGrafter"/>
</dbReference>
<dbReference type="AlphaFoldDB" id="A0A2M8C5H6"/>
<evidence type="ECO:0000256" key="1">
    <source>
        <dbReference type="ARBA" id="ARBA00011245"/>
    </source>
</evidence>
<feature type="domain" description="tRNA synthetases class I catalytic" evidence="10">
    <location>
        <begin position="15"/>
        <end position="309"/>
    </location>
</feature>
<dbReference type="SUPFAM" id="SSF47323">
    <property type="entry name" value="Anticodon-binding domain of a subclass of class I aminoacyl-tRNA synthetases"/>
    <property type="match status" value="1"/>
</dbReference>
<dbReference type="SUPFAM" id="SSF52374">
    <property type="entry name" value="Nucleotidylyl transferase"/>
    <property type="match status" value="1"/>
</dbReference>